<proteinExistence type="predicted"/>
<dbReference type="EMBL" id="JACHHN010000010">
    <property type="protein sequence ID" value="MBB5193317.1"/>
    <property type="molecule type" value="Genomic_DNA"/>
</dbReference>
<sequence>MKLNETLLMAWVDGELSGQDAEAVARLVAESPEAQSTANALAASRLPYADAFAAETLPTMPASLSTSIGVLVQASRDRAAPMPPLTGRQPARWQTARLAAAFFTGAVCALAGVRYWQSAAEPDAPWVNAVAQYQEMYVRDTLVDVRDDAALSARTLEDVKTHDHLAINVPDLKDMHFEFKRVQRLRYNDKPVVQMVYLPVIGDPIALCAAPDNRPDKDVQEKMDENQTLLTWRSNNVSYVLVGRAPPTVLQALSERIRNGKVPPLYSQVRRPSGLVG</sequence>
<organism evidence="1 2">
    <name type="scientific">Silvimonas terrae</name>
    <dbReference type="NCBI Taxonomy" id="300266"/>
    <lineage>
        <taxon>Bacteria</taxon>
        <taxon>Pseudomonadati</taxon>
        <taxon>Pseudomonadota</taxon>
        <taxon>Betaproteobacteria</taxon>
        <taxon>Neisseriales</taxon>
        <taxon>Chitinibacteraceae</taxon>
        <taxon>Silvimonas</taxon>
    </lineage>
</organism>
<protein>
    <submittedName>
        <fullName evidence="1">Anti-sigma factor RsiW</fullName>
    </submittedName>
</protein>
<evidence type="ECO:0000313" key="1">
    <source>
        <dbReference type="EMBL" id="MBB5193317.1"/>
    </source>
</evidence>
<dbReference type="AlphaFoldDB" id="A0A840RJM8"/>
<accession>A0A840RJM8</accession>
<reference evidence="1 2" key="1">
    <citation type="submission" date="2020-08" db="EMBL/GenBank/DDBJ databases">
        <title>Genomic Encyclopedia of Type Strains, Phase IV (KMG-IV): sequencing the most valuable type-strain genomes for metagenomic binning, comparative biology and taxonomic classification.</title>
        <authorList>
            <person name="Goeker M."/>
        </authorList>
    </citation>
    <scope>NUCLEOTIDE SEQUENCE [LARGE SCALE GENOMIC DNA]</scope>
    <source>
        <strain evidence="1 2">DSM 18233</strain>
    </source>
</reference>
<name>A0A840RJM8_9NEIS</name>
<dbReference type="RefSeq" id="WP_184102958.1">
    <property type="nucleotide sequence ID" value="NZ_JACHHN010000010.1"/>
</dbReference>
<keyword evidence="2" id="KW-1185">Reference proteome</keyword>
<gene>
    <name evidence="1" type="ORF">HNQ50_004071</name>
</gene>
<comment type="caution">
    <text evidence="1">The sequence shown here is derived from an EMBL/GenBank/DDBJ whole genome shotgun (WGS) entry which is preliminary data.</text>
</comment>
<evidence type="ECO:0000313" key="2">
    <source>
        <dbReference type="Proteomes" id="UP000543030"/>
    </source>
</evidence>
<dbReference type="Proteomes" id="UP000543030">
    <property type="component" value="Unassembled WGS sequence"/>
</dbReference>